<evidence type="ECO:0000256" key="15">
    <source>
        <dbReference type="PIRNR" id="PIRNR004638"/>
    </source>
</evidence>
<comment type="caution">
    <text evidence="16">The sequence shown here is derived from an EMBL/GenBank/DDBJ whole genome shotgun (WGS) entry which is preliminary data.</text>
</comment>
<comment type="subunit">
    <text evidence="14">Homodimer.</text>
</comment>
<reference evidence="16 17" key="1">
    <citation type="journal article" date="2016" name="Front. Microbiol.">
        <title>Comparative Genomic Analysis Reveals a Diverse Repertoire of Genes Involved in Prokaryote-Eukaryote Interactions within the Pseudovibrio Genus.</title>
        <authorList>
            <person name="Romano S."/>
            <person name="Fernandez-Guerra A."/>
            <person name="Reen F.J."/>
            <person name="Glockner F.O."/>
            <person name="Crowley S.P."/>
            <person name="O'Sullivan O."/>
            <person name="Cotter P.D."/>
            <person name="Adams C."/>
            <person name="Dobson A.D."/>
            <person name="O'Gara F."/>
        </authorList>
    </citation>
    <scope>NUCLEOTIDE SEQUENCE [LARGE SCALE GENOMIC DNA]</scope>
    <source>
        <strain evidence="16 17">Ad2</strain>
    </source>
</reference>
<evidence type="ECO:0000313" key="16">
    <source>
        <dbReference type="EMBL" id="KZL20080.1"/>
    </source>
</evidence>
<dbReference type="GO" id="GO:0005886">
    <property type="term" value="C:plasma membrane"/>
    <property type="evidence" value="ECO:0007669"/>
    <property type="project" value="UniProtKB-SubCell"/>
</dbReference>
<feature type="binding site" description="axial binding residue" evidence="14">
    <location>
        <position position="12"/>
    </location>
    <ligand>
        <name>heme</name>
        <dbReference type="ChEBI" id="CHEBI:30413"/>
    </ligand>
    <ligandPart>
        <name>Fe</name>
        <dbReference type="ChEBI" id="CHEBI:18248"/>
    </ligandPart>
</feature>
<comment type="cofactor">
    <cofactor evidence="14 15">
        <name>heme b</name>
        <dbReference type="ChEBI" id="CHEBI:60344"/>
    </cofactor>
    <text evidence="14 15">Binds 1 heme b (iron(II)-protoporphyrin IX) group per subunit.</text>
</comment>
<name>A0A165ZN37_9HYPH</name>
<protein>
    <recommendedName>
        <fullName evidence="4 14">Protoporphyrinogen IX oxidase</fullName>
        <shortName evidence="14">PPO</shortName>
        <ecNumber evidence="14 15">1.3.99.-</ecNumber>
    </recommendedName>
</protein>
<dbReference type="PATRIC" id="fig|989403.3.peg.1665"/>
<comment type="subcellular location">
    <subcellularLocation>
        <location evidence="1 14">Cell membrane</location>
        <topology evidence="1 14">Multi-pass membrane protein</topology>
    </subcellularLocation>
</comment>
<dbReference type="NCBIfam" id="TIGR00701">
    <property type="entry name" value="protoporphyrinogen oxidase HemJ"/>
    <property type="match status" value="1"/>
</dbReference>
<evidence type="ECO:0000256" key="12">
    <source>
        <dbReference type="ARBA" id="ARBA00023136"/>
    </source>
</evidence>
<dbReference type="GO" id="GO:0006782">
    <property type="term" value="P:protoporphyrinogen IX biosynthetic process"/>
    <property type="evidence" value="ECO:0007669"/>
    <property type="project" value="UniProtKB-UniRule"/>
</dbReference>
<sequence length="142" mass="16756">MVDAYSWAKSLHIISVVAWMAGLFYLPRLFVYHTTAEVGSDKSETFKVMERRLLKAIMAPSMMATWIFGLWLVYLLDAYFDLWFMLKFSLVILMTIYHVMLSRHVTKFAQDQNKNSERYFRIINEIPTLLMVAIVFLVIFKP</sequence>
<keyword evidence="9 14" id="KW-1133">Transmembrane helix</keyword>
<evidence type="ECO:0000256" key="7">
    <source>
        <dbReference type="ARBA" id="ARBA00022692"/>
    </source>
</evidence>
<keyword evidence="17" id="KW-1185">Reference proteome</keyword>
<keyword evidence="12 14" id="KW-0472">Membrane</keyword>
<comment type="function">
    <text evidence="14 15">Catalyzes the oxidation of protoporphyrinogen IX to protoporphyrin IX.</text>
</comment>
<evidence type="ECO:0000256" key="1">
    <source>
        <dbReference type="ARBA" id="ARBA00004651"/>
    </source>
</evidence>
<dbReference type="Pfam" id="PF03653">
    <property type="entry name" value="UPF0093"/>
    <property type="match status" value="1"/>
</dbReference>
<keyword evidence="6 14" id="KW-0349">Heme</keyword>
<evidence type="ECO:0000256" key="2">
    <source>
        <dbReference type="ARBA" id="ARBA00005073"/>
    </source>
</evidence>
<dbReference type="AlphaFoldDB" id="A0A165ZN37"/>
<evidence type="ECO:0000256" key="5">
    <source>
        <dbReference type="ARBA" id="ARBA00022475"/>
    </source>
</evidence>
<evidence type="ECO:0000313" key="17">
    <source>
        <dbReference type="Proteomes" id="UP000076577"/>
    </source>
</evidence>
<dbReference type="Proteomes" id="UP000076577">
    <property type="component" value="Unassembled WGS sequence"/>
</dbReference>
<dbReference type="InterPro" id="IPR005265">
    <property type="entry name" value="HemJ-like"/>
</dbReference>
<dbReference type="UniPathway" id="UPA00251">
    <property type="reaction ID" value="UER00324"/>
</dbReference>
<keyword evidence="10 14" id="KW-0560">Oxidoreductase</keyword>
<evidence type="ECO:0000256" key="13">
    <source>
        <dbReference type="ARBA" id="ARBA00048390"/>
    </source>
</evidence>
<dbReference type="PIRSF" id="PIRSF004638">
    <property type="entry name" value="UCP004638"/>
    <property type="match status" value="1"/>
</dbReference>
<evidence type="ECO:0000256" key="14">
    <source>
        <dbReference type="HAMAP-Rule" id="MF_02239"/>
    </source>
</evidence>
<keyword evidence="7 14" id="KW-0812">Transmembrane</keyword>
<dbReference type="GO" id="GO:0070818">
    <property type="term" value="F:protoporphyrinogen oxidase activity"/>
    <property type="evidence" value="ECO:0007669"/>
    <property type="project" value="UniProtKB-UniRule"/>
</dbReference>
<evidence type="ECO:0000256" key="8">
    <source>
        <dbReference type="ARBA" id="ARBA00022723"/>
    </source>
</evidence>
<dbReference type="RefSeq" id="WP_068004635.1">
    <property type="nucleotide sequence ID" value="NZ_FOFM01000002.1"/>
</dbReference>
<keyword evidence="5 14" id="KW-1003">Cell membrane</keyword>
<feature type="transmembrane region" description="Helical" evidence="14">
    <location>
        <begin position="122"/>
        <end position="140"/>
    </location>
</feature>
<dbReference type="OrthoDB" id="9800824at2"/>
<comment type="catalytic activity">
    <reaction evidence="13 14 15">
        <text>protoporphyrinogen IX + 3 A = protoporphyrin IX + 3 AH2</text>
        <dbReference type="Rhea" id="RHEA:62000"/>
        <dbReference type="ChEBI" id="CHEBI:13193"/>
        <dbReference type="ChEBI" id="CHEBI:17499"/>
        <dbReference type="ChEBI" id="CHEBI:57306"/>
        <dbReference type="ChEBI" id="CHEBI:57307"/>
    </reaction>
</comment>
<comment type="similarity">
    <text evidence="3 14 15">Belongs to the HemJ family.</text>
</comment>
<evidence type="ECO:0000256" key="4">
    <source>
        <dbReference type="ARBA" id="ARBA00017504"/>
    </source>
</evidence>
<evidence type="ECO:0000256" key="10">
    <source>
        <dbReference type="ARBA" id="ARBA00023002"/>
    </source>
</evidence>
<evidence type="ECO:0000256" key="6">
    <source>
        <dbReference type="ARBA" id="ARBA00022617"/>
    </source>
</evidence>
<dbReference type="EC" id="1.3.99.-" evidence="14 15"/>
<keyword evidence="8 14" id="KW-0479">Metal-binding</keyword>
<evidence type="ECO:0000256" key="11">
    <source>
        <dbReference type="ARBA" id="ARBA00023004"/>
    </source>
</evidence>
<feature type="transmembrane region" description="Helical" evidence="14">
    <location>
        <begin position="12"/>
        <end position="32"/>
    </location>
</feature>
<feature type="transmembrane region" description="Helical" evidence="14">
    <location>
        <begin position="53"/>
        <end position="76"/>
    </location>
</feature>
<dbReference type="PANTHER" id="PTHR40255:SF1">
    <property type="entry name" value="PROTOPORPHYRINOGEN IX OXIDASE"/>
    <property type="match status" value="1"/>
</dbReference>
<evidence type="ECO:0000256" key="9">
    <source>
        <dbReference type="ARBA" id="ARBA00022989"/>
    </source>
</evidence>
<dbReference type="HAMAP" id="MF_02239">
    <property type="entry name" value="HemJ"/>
    <property type="match status" value="1"/>
</dbReference>
<evidence type="ECO:0000256" key="3">
    <source>
        <dbReference type="ARBA" id="ARBA00006501"/>
    </source>
</evidence>
<feature type="transmembrane region" description="Helical" evidence="14">
    <location>
        <begin position="82"/>
        <end position="101"/>
    </location>
</feature>
<comment type="pathway">
    <text evidence="2 14 15">Porphyrin-containing compound metabolism; protoporphyrin-IX biosynthesis; protoporphyrin-IX from protoporphyrinogen-IX: step 1/1.</text>
</comment>
<accession>A0A165ZN37</accession>
<organism evidence="16 17">
    <name type="scientific">Pseudovibrio axinellae</name>
    <dbReference type="NCBI Taxonomy" id="989403"/>
    <lineage>
        <taxon>Bacteria</taxon>
        <taxon>Pseudomonadati</taxon>
        <taxon>Pseudomonadota</taxon>
        <taxon>Alphaproteobacteria</taxon>
        <taxon>Hyphomicrobiales</taxon>
        <taxon>Stappiaceae</taxon>
        <taxon>Pseudovibrio</taxon>
    </lineage>
</organism>
<gene>
    <name evidence="16" type="ORF">PsAD2_01566</name>
</gene>
<dbReference type="STRING" id="989403.SAMN05421798_102271"/>
<dbReference type="EMBL" id="LMCB01000011">
    <property type="protein sequence ID" value="KZL20080.1"/>
    <property type="molecule type" value="Genomic_DNA"/>
</dbReference>
<dbReference type="GO" id="GO:0046872">
    <property type="term" value="F:metal ion binding"/>
    <property type="evidence" value="ECO:0007669"/>
    <property type="project" value="UniProtKB-UniRule"/>
</dbReference>
<feature type="binding site" description="axial binding residue" evidence="14">
    <location>
        <position position="87"/>
    </location>
    <ligand>
        <name>heme</name>
        <dbReference type="ChEBI" id="CHEBI:30413"/>
    </ligand>
    <ligandPart>
        <name>Fe</name>
        <dbReference type="ChEBI" id="CHEBI:18248"/>
    </ligandPart>
</feature>
<dbReference type="PANTHER" id="PTHR40255">
    <property type="entry name" value="UPF0093 MEMBRANE PROTEIN SLR1790"/>
    <property type="match status" value="1"/>
</dbReference>
<keyword evidence="11 14" id="KW-0408">Iron</keyword>
<proteinExistence type="inferred from homology"/>